<dbReference type="EMBL" id="KM190144">
    <property type="protein sequence ID" value="AII27697.1"/>
    <property type="molecule type" value="Genomic_DNA"/>
</dbReference>
<reference evidence="1 2" key="1">
    <citation type="journal article" date="2015" name="Genome Announc.">
        <title>Genomic Analysis of Broad-Host-Range Enterobacteriophage Av-05.</title>
        <authorList>
            <person name="Amarillas L."/>
            <person name="Lopez-Cuevas O."/>
            <person name="Leon-Felix J."/>
            <person name="Castro-Del Campo N."/>
            <person name="Gerba C.P."/>
            <person name="Chaidez C."/>
        </authorList>
    </citation>
    <scope>NUCLEOTIDE SEQUENCE [LARGE SCALE GENOMIC DNA]</scope>
</reference>
<evidence type="ECO:0000313" key="1">
    <source>
        <dbReference type="EMBL" id="AII27697.1"/>
    </source>
</evidence>
<evidence type="ECO:0000313" key="2">
    <source>
        <dbReference type="Proteomes" id="UP000028961"/>
    </source>
</evidence>
<name>A0A076G891_9CAUD</name>
<dbReference type="Proteomes" id="UP000028961">
    <property type="component" value="Segment"/>
</dbReference>
<dbReference type="KEGG" id="vg:22475495"/>
<dbReference type="GeneID" id="22475495"/>
<gene>
    <name evidence="1" type="ORF">Av05_00154</name>
</gene>
<protein>
    <submittedName>
        <fullName evidence="1">Uncharacterized protein</fullName>
    </submittedName>
</protein>
<organism evidence="1 2">
    <name type="scientific">Escherichia phage Av-05</name>
    <dbReference type="NCBI Taxonomy" id="1527519"/>
    <lineage>
        <taxon>Viruses</taxon>
        <taxon>Duplodnaviria</taxon>
        <taxon>Heunggongvirae</taxon>
        <taxon>Uroviricota</taxon>
        <taxon>Caudoviricetes</taxon>
        <taxon>Vequintavirinae</taxon>
        <taxon>Avunavirus</taxon>
        <taxon>Avunavirus Av05</taxon>
    </lineage>
</organism>
<dbReference type="RefSeq" id="YP_009111228.1">
    <property type="nucleotide sequence ID" value="NC_025830.1"/>
</dbReference>
<proteinExistence type="predicted"/>
<keyword evidence="2" id="KW-1185">Reference proteome</keyword>
<accession>A0A076G891</accession>
<dbReference type="OrthoDB" id="25129at10239"/>
<sequence length="127" mass="14004">MESKSVTGISKDTYVCGKRYAGILFGAEPYFGFGYTKDVRCICGYLADDLKKRGFSGSNIRTSVVESLILHDGEIYAITMNSAYRLGSLQLQHFISSPVWSQEITKLLAQATLGVTFINKEDDNASN</sequence>